<dbReference type="EMBL" id="CM037156">
    <property type="protein sequence ID" value="KAH7837477.1"/>
    <property type="molecule type" value="Genomic_DNA"/>
</dbReference>
<sequence length="215" mass="22693">MACRGLLLGLLAVTCFIALASAESALQDFCVADLTSPVIVNGFVCKDPKLVEANDFFFTGLQIPGNTSNAFGSSLTPVTVSQLPGVNTLGIALGRFDYAPGGVIPPHTHPRATEIFTVIEGTIEAGFVTSNPANQLFKKVLQKGDVFVFPQGLVHFHRNVGQGHAAALVGFNSQNPGLIIIPPNVFGSEPLIPTEVLTKSFQVSNSVVAEIESKF</sequence>
<organism evidence="1 2">
    <name type="scientific">Vaccinium darrowii</name>
    <dbReference type="NCBI Taxonomy" id="229202"/>
    <lineage>
        <taxon>Eukaryota</taxon>
        <taxon>Viridiplantae</taxon>
        <taxon>Streptophyta</taxon>
        <taxon>Embryophyta</taxon>
        <taxon>Tracheophyta</taxon>
        <taxon>Spermatophyta</taxon>
        <taxon>Magnoliopsida</taxon>
        <taxon>eudicotyledons</taxon>
        <taxon>Gunneridae</taxon>
        <taxon>Pentapetalae</taxon>
        <taxon>asterids</taxon>
        <taxon>Ericales</taxon>
        <taxon>Ericaceae</taxon>
        <taxon>Vaccinioideae</taxon>
        <taxon>Vaccinieae</taxon>
        <taxon>Vaccinium</taxon>
    </lineage>
</organism>
<accession>A0ACB7X9H5</accession>
<name>A0ACB7X9H5_9ERIC</name>
<dbReference type="Proteomes" id="UP000828048">
    <property type="component" value="Chromosome 6"/>
</dbReference>
<proteinExistence type="predicted"/>
<evidence type="ECO:0000313" key="2">
    <source>
        <dbReference type="Proteomes" id="UP000828048"/>
    </source>
</evidence>
<comment type="caution">
    <text evidence="1">The sequence shown here is derived from an EMBL/GenBank/DDBJ whole genome shotgun (WGS) entry which is preliminary data.</text>
</comment>
<keyword evidence="2" id="KW-1185">Reference proteome</keyword>
<reference evidence="1 2" key="1">
    <citation type="journal article" date="2021" name="Hortic Res">
        <title>High-quality reference genome and annotation aids understanding of berry development for evergreen blueberry (Vaccinium darrowii).</title>
        <authorList>
            <person name="Yu J."/>
            <person name="Hulse-Kemp A.M."/>
            <person name="Babiker E."/>
            <person name="Staton M."/>
        </authorList>
    </citation>
    <scope>NUCLEOTIDE SEQUENCE [LARGE SCALE GENOMIC DNA]</scope>
    <source>
        <strain evidence="2">cv. NJ 8807/NJ 8810</strain>
        <tissue evidence="1">Young leaf</tissue>
    </source>
</reference>
<evidence type="ECO:0000313" key="1">
    <source>
        <dbReference type="EMBL" id="KAH7837477.1"/>
    </source>
</evidence>
<protein>
    <submittedName>
        <fullName evidence="1">Uncharacterized protein</fullName>
    </submittedName>
</protein>
<gene>
    <name evidence="1" type="ORF">Vadar_014321</name>
</gene>